<organism evidence="15 16">
    <name type="scientific">bacterium (Candidatus Ratteibacteria) CG15_BIG_FIL_POST_REV_8_21_14_020_41_12</name>
    <dbReference type="NCBI Taxonomy" id="2014291"/>
    <lineage>
        <taxon>Bacteria</taxon>
        <taxon>Candidatus Ratteibacteria</taxon>
    </lineage>
</organism>
<sequence>MKTYNVAVVGIGIVGKEMVKILRERKFPIKSLKILATRKRTEEIAGEKFKVEKTTADSFKDMDIALFAGTEGAKGASRQFGWGAVEKGALVIDNGDDFRMDARVPLIVPEVNPEALQKHQGFISNPNCSTIQLVMALFPLHQKARIKRVIVSTYQAVSGTGKAAVKELEKEAKDFLENRDTKPEIYPHQIAFNLFPQVGNLSKEYPGYYAEEVKFIRETRKILGEQDLAISATCVRVPVFNAHSEAITVEFEEKMSPEDAKQMLRNSPGIKVIDEPEKFLYPTPFDVSGKDEVFVGRIRKNPLFPNSLDLWVVGDNIRKGAALNAIQIAESLIKDSKN</sequence>
<dbReference type="AlphaFoldDB" id="A0A2M7GZH6"/>
<dbReference type="NCBIfam" id="TIGR01296">
    <property type="entry name" value="asd_B"/>
    <property type="match status" value="1"/>
</dbReference>
<dbReference type="GO" id="GO:0046983">
    <property type="term" value="F:protein dimerization activity"/>
    <property type="evidence" value="ECO:0007669"/>
    <property type="project" value="InterPro"/>
</dbReference>
<feature type="active site" description="Acyl-thioester intermediate" evidence="13">
    <location>
        <position position="128"/>
    </location>
</feature>
<reference evidence="16" key="1">
    <citation type="submission" date="2017-09" db="EMBL/GenBank/DDBJ databases">
        <title>Depth-based differentiation of microbial function through sediment-hosted aquifers and enrichment of novel symbionts in the deep terrestrial subsurface.</title>
        <authorList>
            <person name="Probst A.J."/>
            <person name="Ladd B."/>
            <person name="Jarett J.K."/>
            <person name="Geller-Mcgrath D.E."/>
            <person name="Sieber C.M.K."/>
            <person name="Emerson J.B."/>
            <person name="Anantharaman K."/>
            <person name="Thomas B.C."/>
            <person name="Malmstrom R."/>
            <person name="Stieglmeier M."/>
            <person name="Klingl A."/>
            <person name="Woyke T."/>
            <person name="Ryan C.M."/>
            <person name="Banfield J.F."/>
        </authorList>
    </citation>
    <scope>NUCLEOTIDE SEQUENCE [LARGE SCALE GENOMIC DNA]</scope>
</reference>
<keyword evidence="6" id="KW-0521">NADP</keyword>
<name>A0A2M7GZH6_9BACT</name>
<proteinExistence type="inferred from homology"/>
<dbReference type="InterPro" id="IPR012280">
    <property type="entry name" value="Semialdhyde_DH_dimer_dom"/>
</dbReference>
<dbReference type="GO" id="GO:0009097">
    <property type="term" value="P:isoleucine biosynthetic process"/>
    <property type="evidence" value="ECO:0007669"/>
    <property type="project" value="UniProtKB-UniRule"/>
</dbReference>
<evidence type="ECO:0000256" key="11">
    <source>
        <dbReference type="ARBA" id="ARBA00047891"/>
    </source>
</evidence>
<dbReference type="SMART" id="SM00859">
    <property type="entry name" value="Semialdhyde_dh"/>
    <property type="match status" value="1"/>
</dbReference>
<dbReference type="Proteomes" id="UP000230025">
    <property type="component" value="Unassembled WGS sequence"/>
</dbReference>
<dbReference type="PIRSF" id="PIRSF000148">
    <property type="entry name" value="ASA_dh"/>
    <property type="match status" value="1"/>
</dbReference>
<dbReference type="SUPFAM" id="SSF51735">
    <property type="entry name" value="NAD(P)-binding Rossmann-fold domains"/>
    <property type="match status" value="1"/>
</dbReference>
<evidence type="ECO:0000256" key="3">
    <source>
        <dbReference type="ARBA" id="ARBA00013120"/>
    </source>
</evidence>
<dbReference type="PANTHER" id="PTHR46278:SF2">
    <property type="entry name" value="ASPARTATE-SEMIALDEHYDE DEHYDROGENASE"/>
    <property type="match status" value="1"/>
</dbReference>
<dbReference type="SUPFAM" id="SSF55347">
    <property type="entry name" value="Glyceraldehyde-3-phosphate dehydrogenase-like, C-terminal domain"/>
    <property type="match status" value="1"/>
</dbReference>
<keyword evidence="4" id="KW-0028">Amino-acid biosynthesis</keyword>
<evidence type="ECO:0000256" key="2">
    <source>
        <dbReference type="ARBA" id="ARBA00011738"/>
    </source>
</evidence>
<dbReference type="EC" id="1.2.1.11" evidence="3 12"/>
<keyword evidence="5" id="KW-0791">Threonine biosynthesis</keyword>
<protein>
    <recommendedName>
        <fullName evidence="3 12">Aspartate-semialdehyde dehydrogenase</fullName>
        <ecNumber evidence="3 12">1.2.1.11</ecNumber>
    </recommendedName>
</protein>
<dbReference type="Gene3D" id="3.30.360.10">
    <property type="entry name" value="Dihydrodipicolinate Reductase, domain 2"/>
    <property type="match status" value="1"/>
</dbReference>
<evidence type="ECO:0000256" key="9">
    <source>
        <dbReference type="ARBA" id="ARBA00023154"/>
    </source>
</evidence>
<dbReference type="InterPro" id="IPR000534">
    <property type="entry name" value="Semialdehyde_DH_NAD-bd"/>
</dbReference>
<evidence type="ECO:0000256" key="13">
    <source>
        <dbReference type="PIRSR" id="PIRSR000148-1"/>
    </source>
</evidence>
<dbReference type="InterPro" id="IPR005986">
    <property type="entry name" value="Asp_semialdehyde_DH_beta"/>
</dbReference>
<evidence type="ECO:0000256" key="6">
    <source>
        <dbReference type="ARBA" id="ARBA00022857"/>
    </source>
</evidence>
<keyword evidence="9" id="KW-0457">Lysine biosynthesis</keyword>
<dbReference type="Pfam" id="PF02774">
    <property type="entry name" value="Semialdhyde_dhC"/>
    <property type="match status" value="1"/>
</dbReference>
<evidence type="ECO:0000313" key="16">
    <source>
        <dbReference type="Proteomes" id="UP000230025"/>
    </source>
</evidence>
<dbReference type="GO" id="GO:0051287">
    <property type="term" value="F:NAD binding"/>
    <property type="evidence" value="ECO:0007669"/>
    <property type="project" value="InterPro"/>
</dbReference>
<dbReference type="InterPro" id="IPR036291">
    <property type="entry name" value="NAD(P)-bd_dom_sf"/>
</dbReference>
<evidence type="ECO:0000313" key="15">
    <source>
        <dbReference type="EMBL" id="PIW33875.1"/>
    </source>
</evidence>
<dbReference type="GO" id="GO:0009089">
    <property type="term" value="P:lysine biosynthetic process via diaminopimelate"/>
    <property type="evidence" value="ECO:0007669"/>
    <property type="project" value="UniProtKB-UniRule"/>
</dbReference>
<keyword evidence="7" id="KW-0220">Diaminopimelate biosynthesis</keyword>
<dbReference type="Gene3D" id="3.40.50.720">
    <property type="entry name" value="NAD(P)-binding Rossmann-like Domain"/>
    <property type="match status" value="1"/>
</dbReference>
<dbReference type="GO" id="GO:0050661">
    <property type="term" value="F:NADP binding"/>
    <property type="evidence" value="ECO:0007669"/>
    <property type="project" value="InterPro"/>
</dbReference>
<dbReference type="NCBIfam" id="NF011456">
    <property type="entry name" value="PRK14874.1"/>
    <property type="match status" value="1"/>
</dbReference>
<evidence type="ECO:0000256" key="7">
    <source>
        <dbReference type="ARBA" id="ARBA00022915"/>
    </source>
</evidence>
<comment type="caution">
    <text evidence="15">The sequence shown here is derived from an EMBL/GenBank/DDBJ whole genome shotgun (WGS) entry which is preliminary data.</text>
</comment>
<dbReference type="PANTHER" id="PTHR46278">
    <property type="entry name" value="DEHYDROGENASE, PUTATIVE-RELATED"/>
    <property type="match status" value="1"/>
</dbReference>
<evidence type="ECO:0000256" key="8">
    <source>
        <dbReference type="ARBA" id="ARBA00023002"/>
    </source>
</evidence>
<dbReference type="EMBL" id="PFFY01000104">
    <property type="protein sequence ID" value="PIW33875.1"/>
    <property type="molecule type" value="Genomic_DNA"/>
</dbReference>
<feature type="active site" description="Proton acceptor" evidence="13">
    <location>
        <position position="243"/>
    </location>
</feature>
<evidence type="ECO:0000256" key="1">
    <source>
        <dbReference type="ARBA" id="ARBA00010584"/>
    </source>
</evidence>
<dbReference type="CDD" id="cd18131">
    <property type="entry name" value="ASADH_C_bac_euk_like"/>
    <property type="match status" value="1"/>
</dbReference>
<accession>A0A2M7GZH6</accession>
<evidence type="ECO:0000256" key="4">
    <source>
        <dbReference type="ARBA" id="ARBA00022605"/>
    </source>
</evidence>
<comment type="subunit">
    <text evidence="2">Homodimer.</text>
</comment>
<evidence type="ECO:0000256" key="5">
    <source>
        <dbReference type="ARBA" id="ARBA00022697"/>
    </source>
</evidence>
<feature type="domain" description="Semialdehyde dehydrogenase NAD-binding" evidence="14">
    <location>
        <begin position="5"/>
        <end position="119"/>
    </location>
</feature>
<evidence type="ECO:0000256" key="10">
    <source>
        <dbReference type="ARBA" id="ARBA00023167"/>
    </source>
</evidence>
<gene>
    <name evidence="15" type="ORF">COW28_02280</name>
</gene>
<dbReference type="GO" id="GO:0009086">
    <property type="term" value="P:methionine biosynthetic process"/>
    <property type="evidence" value="ECO:0007669"/>
    <property type="project" value="UniProtKB-UniRule"/>
</dbReference>
<dbReference type="CDD" id="cd02316">
    <property type="entry name" value="VcASADH2_like_N"/>
    <property type="match status" value="1"/>
</dbReference>
<evidence type="ECO:0000256" key="12">
    <source>
        <dbReference type="NCBIfam" id="TIGR01296"/>
    </source>
</evidence>
<dbReference type="GO" id="GO:0019877">
    <property type="term" value="P:diaminopimelate biosynthetic process"/>
    <property type="evidence" value="ECO:0007669"/>
    <property type="project" value="UniProtKB-KW"/>
</dbReference>
<keyword evidence="8" id="KW-0560">Oxidoreductase</keyword>
<dbReference type="GO" id="GO:0009088">
    <property type="term" value="P:threonine biosynthetic process"/>
    <property type="evidence" value="ECO:0007669"/>
    <property type="project" value="UniProtKB-UniRule"/>
</dbReference>
<dbReference type="Pfam" id="PF01118">
    <property type="entry name" value="Semialdhyde_dh"/>
    <property type="match status" value="1"/>
</dbReference>
<keyword evidence="10" id="KW-0486">Methionine biosynthesis</keyword>
<comment type="similarity">
    <text evidence="1">Belongs to the aspartate-semialdehyde dehydrogenase family.</text>
</comment>
<evidence type="ECO:0000259" key="14">
    <source>
        <dbReference type="SMART" id="SM00859"/>
    </source>
</evidence>
<comment type="catalytic activity">
    <reaction evidence="11">
        <text>L-aspartate 4-semialdehyde + phosphate + NADP(+) = 4-phospho-L-aspartate + NADPH + H(+)</text>
        <dbReference type="Rhea" id="RHEA:24284"/>
        <dbReference type="ChEBI" id="CHEBI:15378"/>
        <dbReference type="ChEBI" id="CHEBI:43474"/>
        <dbReference type="ChEBI" id="CHEBI:57535"/>
        <dbReference type="ChEBI" id="CHEBI:57783"/>
        <dbReference type="ChEBI" id="CHEBI:58349"/>
        <dbReference type="ChEBI" id="CHEBI:537519"/>
        <dbReference type="EC" id="1.2.1.11"/>
    </reaction>
</comment>
<dbReference type="GO" id="GO:0004073">
    <property type="term" value="F:aspartate-semialdehyde dehydrogenase activity"/>
    <property type="evidence" value="ECO:0007669"/>
    <property type="project" value="UniProtKB-UniRule"/>
</dbReference>